<proteinExistence type="predicted"/>
<protein>
    <submittedName>
        <fullName evidence="1">Putative esterase family protein</fullName>
    </submittedName>
</protein>
<dbReference type="PANTHER" id="PTHR48098">
    <property type="entry name" value="ENTEROCHELIN ESTERASE-RELATED"/>
    <property type="match status" value="1"/>
</dbReference>
<dbReference type="GO" id="GO:0016747">
    <property type="term" value="F:acyltransferase activity, transferring groups other than amino-acyl groups"/>
    <property type="evidence" value="ECO:0007669"/>
    <property type="project" value="TreeGrafter"/>
</dbReference>
<dbReference type="RefSeq" id="WP_007321754.1">
    <property type="nucleotide sequence ID" value="NZ_BAEE01000045.1"/>
</dbReference>
<dbReference type="InterPro" id="IPR050583">
    <property type="entry name" value="Mycobacterial_A85_antigen"/>
</dbReference>
<sequence length="413" mass="44833">MGGLLRRAATLAICTLIAGSAVLFGGIADARAQGRLTEITIPALPGQIPRQWLGSVLNAKHAPPYPGPPRAKVLLPSGYMPSKKYPLLILLAGASSDYRTWSKSELGRIRTTAAGFPGIIVMPEGGTGFYTDWWNGGRRNTPSWESYYLDVVIPTILKRYPIREERRWHAIAGVSMGGLGAAYLGGRLPEFFGSIATISGVTDLDVFPGFSNAAGLVSQVNARQPFDLTAVYGPFGGYYAHGHNPVRLARNLQHTRVYTATGDGTPTGDGEPNDNNVVSDFSAEVALVRPAFESYRAALRKAGVRVTSRAHAGIHDFPNFRRQLRDAIAWNLFAPVPQAPATWTNDTVAKRGQLWGFRYRFDAHPNRVVRFHRSGNTLHVSAAGTPVTITDAQGCRLRSSTPAAIDTRRIACR</sequence>
<name>G7H1F4_9ACTN</name>
<dbReference type="InterPro" id="IPR029058">
    <property type="entry name" value="AB_hydrolase_fold"/>
</dbReference>
<accession>G7H1F4</accession>
<dbReference type="Gene3D" id="3.40.50.1820">
    <property type="entry name" value="alpha/beta hydrolase"/>
    <property type="match status" value="1"/>
</dbReference>
<evidence type="ECO:0000313" key="2">
    <source>
        <dbReference type="Proteomes" id="UP000035088"/>
    </source>
</evidence>
<dbReference type="PANTHER" id="PTHR48098:SF1">
    <property type="entry name" value="DIACYLGLYCEROL ACYLTRANSFERASE_MYCOLYLTRANSFERASE AG85A"/>
    <property type="match status" value="1"/>
</dbReference>
<dbReference type="Proteomes" id="UP000035088">
    <property type="component" value="Unassembled WGS sequence"/>
</dbReference>
<dbReference type="InterPro" id="IPR000801">
    <property type="entry name" value="Esterase-like"/>
</dbReference>
<evidence type="ECO:0000313" key="1">
    <source>
        <dbReference type="EMBL" id="GAB09679.1"/>
    </source>
</evidence>
<dbReference type="Pfam" id="PF00756">
    <property type="entry name" value="Esterase"/>
    <property type="match status" value="1"/>
</dbReference>
<keyword evidence="2" id="KW-1185">Reference proteome</keyword>
<dbReference type="AlphaFoldDB" id="G7H1F4"/>
<dbReference type="SUPFAM" id="SSF53474">
    <property type="entry name" value="alpha/beta-Hydrolases"/>
    <property type="match status" value="1"/>
</dbReference>
<organism evidence="1 2">
    <name type="scientific">Gordonia araii NBRC 100433</name>
    <dbReference type="NCBI Taxonomy" id="1073574"/>
    <lineage>
        <taxon>Bacteria</taxon>
        <taxon>Bacillati</taxon>
        <taxon>Actinomycetota</taxon>
        <taxon>Actinomycetes</taxon>
        <taxon>Mycobacteriales</taxon>
        <taxon>Gordoniaceae</taxon>
        <taxon>Gordonia</taxon>
    </lineage>
</organism>
<gene>
    <name evidence="1" type="ORF">GOARA_045_00330</name>
</gene>
<dbReference type="STRING" id="1073574.GOARA_045_00330"/>
<reference evidence="1 2" key="1">
    <citation type="submission" date="2011-11" db="EMBL/GenBank/DDBJ databases">
        <title>Whole genome shotgun sequence of Gordonia araii NBRC 100433.</title>
        <authorList>
            <person name="Yoshida Y."/>
            <person name="Hosoyama A."/>
            <person name="Tsuchikane K."/>
            <person name="Katsumata H."/>
            <person name="Yamazaki S."/>
            <person name="Fujita N."/>
        </authorList>
    </citation>
    <scope>NUCLEOTIDE SEQUENCE [LARGE SCALE GENOMIC DNA]</scope>
    <source>
        <strain evidence="1 2">NBRC 100433</strain>
    </source>
</reference>
<dbReference type="EMBL" id="BAEE01000045">
    <property type="protein sequence ID" value="GAB09679.1"/>
    <property type="molecule type" value="Genomic_DNA"/>
</dbReference>
<comment type="caution">
    <text evidence="1">The sequence shown here is derived from an EMBL/GenBank/DDBJ whole genome shotgun (WGS) entry which is preliminary data.</text>
</comment>